<evidence type="ECO:0000259" key="4">
    <source>
        <dbReference type="SMART" id="SM00418"/>
    </source>
</evidence>
<comment type="caution">
    <text evidence="5">The sequence shown here is derived from an EMBL/GenBank/DDBJ whole genome shotgun (WGS) entry which is preliminary data.</text>
</comment>
<dbReference type="Pfam" id="PF12840">
    <property type="entry name" value="HTH_20"/>
    <property type="match status" value="1"/>
</dbReference>
<sequence>MLRLEFTDADLRQITVAATPDAVLETALSVRRLRTGPGGGSRSSPGLRRLRHVVKGGLAARAGVLLEVVPPDGFLPDFLLQPEARDFASGVELVGQVPATLLAADLSELPPSPRPSRWLRELASGDAAARRTLTADLHAYFGSSLAPIWPMVQAGVAADRSLRAETLLRGGIDALLATINPWWRWRPPVLEIPSPLAYHVPLCGRGLLLVPSYFAPTSLLAWRPDQPTVLVYPLCHNDRTGFADALGPLLGRTRAAVLAALRDPATTTSLAERVGVSLASASQHATVLRNAGLVATTRAGGAVLHALTPLGEALLRGDAAAG</sequence>
<dbReference type="InterPro" id="IPR011991">
    <property type="entry name" value="ArsR-like_HTH"/>
</dbReference>
<organism evidence="5 6">
    <name type="scientific">Microbispora cellulosiformans</name>
    <dbReference type="NCBI Taxonomy" id="2614688"/>
    <lineage>
        <taxon>Bacteria</taxon>
        <taxon>Bacillati</taxon>
        <taxon>Actinomycetota</taxon>
        <taxon>Actinomycetes</taxon>
        <taxon>Streptosporangiales</taxon>
        <taxon>Streptosporangiaceae</taxon>
        <taxon>Microbispora</taxon>
    </lineage>
</organism>
<gene>
    <name evidence="5" type="ORF">F5972_09935</name>
</gene>
<keyword evidence="3" id="KW-0804">Transcription</keyword>
<dbReference type="RefSeq" id="WP_150933112.1">
    <property type="nucleotide sequence ID" value="NZ_VYTZ01000003.1"/>
</dbReference>
<keyword evidence="6" id="KW-1185">Reference proteome</keyword>
<dbReference type="GO" id="GO:0003677">
    <property type="term" value="F:DNA binding"/>
    <property type="evidence" value="ECO:0007669"/>
    <property type="project" value="UniProtKB-KW"/>
</dbReference>
<reference evidence="5 6" key="1">
    <citation type="submission" date="2019-09" db="EMBL/GenBank/DDBJ databases">
        <title>Screening of Novel Bioactive Compounds from Soil-Associated.</title>
        <authorList>
            <person name="Gong X."/>
        </authorList>
    </citation>
    <scope>NUCLEOTIDE SEQUENCE [LARGE SCALE GENOMIC DNA]</scope>
    <source>
        <strain evidence="5 6">Gxj-6</strain>
    </source>
</reference>
<dbReference type="SMART" id="SM00418">
    <property type="entry name" value="HTH_ARSR"/>
    <property type="match status" value="1"/>
</dbReference>
<dbReference type="AlphaFoldDB" id="A0A5J5K8B2"/>
<protein>
    <submittedName>
        <fullName evidence="5">Winged helix-turn-helix transcriptional regulator</fullName>
    </submittedName>
</protein>
<dbReference type="CDD" id="cd00090">
    <property type="entry name" value="HTH_ARSR"/>
    <property type="match status" value="1"/>
</dbReference>
<dbReference type="GO" id="GO:0003700">
    <property type="term" value="F:DNA-binding transcription factor activity"/>
    <property type="evidence" value="ECO:0007669"/>
    <property type="project" value="InterPro"/>
</dbReference>
<proteinExistence type="predicted"/>
<evidence type="ECO:0000313" key="6">
    <source>
        <dbReference type="Proteomes" id="UP000327011"/>
    </source>
</evidence>
<dbReference type="EMBL" id="VYTZ01000003">
    <property type="protein sequence ID" value="KAA9379934.1"/>
    <property type="molecule type" value="Genomic_DNA"/>
</dbReference>
<evidence type="ECO:0000256" key="2">
    <source>
        <dbReference type="ARBA" id="ARBA00023125"/>
    </source>
</evidence>
<evidence type="ECO:0000256" key="3">
    <source>
        <dbReference type="ARBA" id="ARBA00023163"/>
    </source>
</evidence>
<evidence type="ECO:0000256" key="1">
    <source>
        <dbReference type="ARBA" id="ARBA00023015"/>
    </source>
</evidence>
<dbReference type="InterPro" id="IPR036390">
    <property type="entry name" value="WH_DNA-bd_sf"/>
</dbReference>
<dbReference type="Gene3D" id="1.10.10.10">
    <property type="entry name" value="Winged helix-like DNA-binding domain superfamily/Winged helix DNA-binding domain"/>
    <property type="match status" value="1"/>
</dbReference>
<dbReference type="Proteomes" id="UP000327011">
    <property type="component" value="Unassembled WGS sequence"/>
</dbReference>
<dbReference type="PANTHER" id="PTHR43132:SF8">
    <property type="entry name" value="HTH-TYPE TRANSCRIPTIONAL REGULATOR KMTR"/>
    <property type="match status" value="1"/>
</dbReference>
<dbReference type="InterPro" id="IPR036388">
    <property type="entry name" value="WH-like_DNA-bd_sf"/>
</dbReference>
<dbReference type="PANTHER" id="PTHR43132">
    <property type="entry name" value="ARSENICAL RESISTANCE OPERON REPRESSOR ARSR-RELATED"/>
    <property type="match status" value="1"/>
</dbReference>
<keyword evidence="2" id="KW-0238">DNA-binding</keyword>
<evidence type="ECO:0000313" key="5">
    <source>
        <dbReference type="EMBL" id="KAA9379934.1"/>
    </source>
</evidence>
<name>A0A5J5K8B2_9ACTN</name>
<dbReference type="SUPFAM" id="SSF46785">
    <property type="entry name" value="Winged helix' DNA-binding domain"/>
    <property type="match status" value="1"/>
</dbReference>
<feature type="domain" description="HTH arsR-type" evidence="4">
    <location>
        <begin position="244"/>
        <end position="315"/>
    </location>
</feature>
<dbReference type="InterPro" id="IPR051011">
    <property type="entry name" value="Metal_resp_trans_reg"/>
</dbReference>
<accession>A0A5J5K8B2</accession>
<dbReference type="InterPro" id="IPR001845">
    <property type="entry name" value="HTH_ArsR_DNA-bd_dom"/>
</dbReference>
<keyword evidence="1" id="KW-0805">Transcription regulation</keyword>